<proteinExistence type="predicted"/>
<gene>
    <name evidence="2" type="ORF">NSCI0253_LOCUS13377</name>
</gene>
<protein>
    <submittedName>
        <fullName evidence="2">Uncharacterized protein</fullName>
    </submittedName>
</protein>
<name>A0A7S1A1W2_NOCSC</name>
<evidence type="ECO:0000313" key="2">
    <source>
        <dbReference type="EMBL" id="CAD8839029.1"/>
    </source>
</evidence>
<evidence type="ECO:0000256" key="1">
    <source>
        <dbReference type="SAM" id="MobiDB-lite"/>
    </source>
</evidence>
<feature type="region of interest" description="Disordered" evidence="1">
    <location>
        <begin position="1"/>
        <end position="28"/>
    </location>
</feature>
<dbReference type="EMBL" id="HBFQ01019100">
    <property type="protein sequence ID" value="CAD8839029.1"/>
    <property type="molecule type" value="Transcribed_RNA"/>
</dbReference>
<dbReference type="SUPFAM" id="SSF48371">
    <property type="entry name" value="ARM repeat"/>
    <property type="match status" value="1"/>
</dbReference>
<accession>A0A7S1A1W2</accession>
<dbReference type="Gene3D" id="1.25.10.10">
    <property type="entry name" value="Leucine-rich Repeat Variant"/>
    <property type="match status" value="1"/>
</dbReference>
<reference evidence="2" key="1">
    <citation type="submission" date="2021-01" db="EMBL/GenBank/DDBJ databases">
        <authorList>
            <person name="Corre E."/>
            <person name="Pelletier E."/>
            <person name="Niang G."/>
            <person name="Scheremetjew M."/>
            <person name="Finn R."/>
            <person name="Kale V."/>
            <person name="Holt S."/>
            <person name="Cochrane G."/>
            <person name="Meng A."/>
            <person name="Brown T."/>
            <person name="Cohen L."/>
        </authorList>
    </citation>
    <scope>NUCLEOTIDE SEQUENCE</scope>
</reference>
<dbReference type="InterPro" id="IPR016024">
    <property type="entry name" value="ARM-type_fold"/>
</dbReference>
<dbReference type="InterPro" id="IPR011989">
    <property type="entry name" value="ARM-like"/>
</dbReference>
<organism evidence="2">
    <name type="scientific">Noctiluca scintillans</name>
    <name type="common">Sea sparkle</name>
    <name type="synonym">Red tide dinoflagellate</name>
    <dbReference type="NCBI Taxonomy" id="2966"/>
    <lineage>
        <taxon>Eukaryota</taxon>
        <taxon>Sar</taxon>
        <taxon>Alveolata</taxon>
        <taxon>Dinophyceae</taxon>
        <taxon>Noctilucales</taxon>
        <taxon>Noctilucaceae</taxon>
        <taxon>Noctiluca</taxon>
    </lineage>
</organism>
<sequence length="802" mass="85610">MEQECGPGPASGPAGMRPPKEDALGPTPAFAPIFLQDHTRLCGSATPSSVTPLGGADKSDAWSTFDDRCERLAAAPLASLSCFQGVCAAATQANAEGAPQPCHCDLAGKACRLVARRLLHATEEARACACSMLPLLLALATVRVGDESDELSRSVFVILLVQLSTTSAAVRAAALDAIVRLSRWDAEVFVRAVKIPPFRRADGDAPKVTVFEPEHWHGTLYFALDDECAAIRVGVLLVLQRAVNELSSSNSKLLSGVFQRIAALSCMCLLDGDSSVRSCASSVLIASMTRRSVELVQPHALQKTSSDDLLVSVVLQGLTVDPALVLRVLREARFGDSYALEVAVEGLLNLDLAESQAGSEELGETLEHLGKVCAHLLEPVGGLGCAQRRPGAGQCKGVGHRLFVKCRDNASRLQRLTMLLHAAGEVRPPLRTCIPDLFAEVCAGVEDPLELASQVDCARRASVTIWAQELGRCFNGLRDVGVRGCSAQWIRRVRHLGSCCTDAAKEARPQAGSLAGNMLAMAAWSHLLCLVFEVLSMSGSRRTAGEVEATDRVVNRALQQLGLEGKASSLCRLPGKCGKEYATQVHLATSRLMHCFGWGPSGFPKLLLAFRLFALRLLGDSHEEDFLSACKDSGASPEAAKMALDKPLVTFFPEVPASFFPAMLGAEGHIEAHDCLLRGTGPDGVVLPPRFSSTLGGELEIGVRSTLGRGVRVQVTDPMGRRWSVTPHKVGRELRSRVPLEFPHPFSTPGVTMTLQALVSVDVDVDASFIRGSTGVRPSHPAYGELNELPLGEPLDVPFSVT</sequence>
<dbReference type="AlphaFoldDB" id="A0A7S1A1W2"/>